<reference evidence="2 3" key="1">
    <citation type="submission" date="2016-10" db="EMBL/GenBank/DDBJ databases">
        <authorList>
            <person name="de Groot N.N."/>
        </authorList>
    </citation>
    <scope>NUCLEOTIDE SEQUENCE [LARGE SCALE GENOMIC DNA]</scope>
    <source>
        <strain evidence="2 3">DSM 19113</strain>
    </source>
</reference>
<gene>
    <name evidence="2" type="ORF">SAMN05660453_0386</name>
</gene>
<dbReference type="RefSeq" id="WP_091501479.1">
    <property type="nucleotide sequence ID" value="NZ_FOLI01000001.1"/>
</dbReference>
<evidence type="ECO:0000256" key="1">
    <source>
        <dbReference type="HAMAP-Rule" id="MF_01526"/>
    </source>
</evidence>
<dbReference type="InterPro" id="IPR010368">
    <property type="entry name" value="Com_YlbF"/>
</dbReference>
<evidence type="ECO:0000313" key="3">
    <source>
        <dbReference type="Proteomes" id="UP000199376"/>
    </source>
</evidence>
<keyword evidence="3" id="KW-1185">Reference proteome</keyword>
<dbReference type="SUPFAM" id="SSF158622">
    <property type="entry name" value="YheA/YmcA-like"/>
    <property type="match status" value="1"/>
</dbReference>
<proteinExistence type="inferred from homology"/>
<dbReference type="EMBL" id="FOLI01000001">
    <property type="protein sequence ID" value="SFB84025.1"/>
    <property type="molecule type" value="Genomic_DNA"/>
</dbReference>
<dbReference type="Pfam" id="PF06133">
    <property type="entry name" value="Com_YlbF"/>
    <property type="match status" value="1"/>
</dbReference>
<dbReference type="InterPro" id="IPR023378">
    <property type="entry name" value="YheA/YmcA-like_dom_sf"/>
</dbReference>
<name>A0A1I1EA88_9LACO</name>
<dbReference type="HAMAP" id="MF_01526">
    <property type="entry name" value="UPF0342"/>
    <property type="match status" value="1"/>
</dbReference>
<sequence length="118" mass="13366">MSVNIYDNANEMAKVLTQTEQYQAWESAFNAVQDDATSKDLFKKFQTIQMTVQQMMQAQKTPTSEQEKEWDETAKEVQADEKIKNLMSAEQVLNTLLGEVNDIVTKPVSESYAAAHKA</sequence>
<dbReference type="AlphaFoldDB" id="A0A1I1EA88"/>
<dbReference type="OrthoDB" id="9811402at2"/>
<dbReference type="Proteomes" id="UP000199376">
    <property type="component" value="Unassembled WGS sequence"/>
</dbReference>
<accession>A0A1I1EA88</accession>
<dbReference type="Gene3D" id="1.20.1500.10">
    <property type="entry name" value="YheA/YmcA-like"/>
    <property type="match status" value="1"/>
</dbReference>
<organism evidence="2 3">
    <name type="scientific">Fructobacillus durionis</name>
    <dbReference type="NCBI Taxonomy" id="283737"/>
    <lineage>
        <taxon>Bacteria</taxon>
        <taxon>Bacillati</taxon>
        <taxon>Bacillota</taxon>
        <taxon>Bacilli</taxon>
        <taxon>Lactobacillales</taxon>
        <taxon>Lactobacillaceae</taxon>
        <taxon>Fructobacillus</taxon>
    </lineage>
</organism>
<dbReference type="STRING" id="283737.SAMN05660453_0386"/>
<comment type="similarity">
    <text evidence="1">Belongs to the UPF0342 family.</text>
</comment>
<protein>
    <recommendedName>
        <fullName evidence="1">UPF0342 protein SAMN05660453_0386</fullName>
    </recommendedName>
</protein>
<evidence type="ECO:0000313" key="2">
    <source>
        <dbReference type="EMBL" id="SFB84025.1"/>
    </source>
</evidence>